<dbReference type="Gene3D" id="3.30.379.10">
    <property type="entry name" value="Chitobiase/beta-hexosaminidase domain 2-like"/>
    <property type="match status" value="1"/>
</dbReference>
<dbReference type="Pfam" id="PF14845">
    <property type="entry name" value="Glycohydro_20b2"/>
    <property type="match status" value="1"/>
</dbReference>
<feature type="domain" description="Beta-hexosaminidase eukaryotic type N-terminal" evidence="11">
    <location>
        <begin position="17"/>
        <end position="156"/>
    </location>
</feature>
<evidence type="ECO:0000256" key="7">
    <source>
        <dbReference type="PIRNR" id="PIRNR001093"/>
    </source>
</evidence>
<evidence type="ECO:0000256" key="2">
    <source>
        <dbReference type="ARBA" id="ARBA00006285"/>
    </source>
</evidence>
<name>A0A9P4IM52_9PEZI</name>
<evidence type="ECO:0000259" key="10">
    <source>
        <dbReference type="Pfam" id="PF00728"/>
    </source>
</evidence>
<dbReference type="SUPFAM" id="SSF51445">
    <property type="entry name" value="(Trans)glycosidases"/>
    <property type="match status" value="1"/>
</dbReference>
<dbReference type="SUPFAM" id="SSF55545">
    <property type="entry name" value="beta-N-acetylhexosaminidase-like domain"/>
    <property type="match status" value="1"/>
</dbReference>
<dbReference type="PRINTS" id="PR00738">
    <property type="entry name" value="GLHYDRLASE20"/>
</dbReference>
<dbReference type="PANTHER" id="PTHR22600:SF58">
    <property type="entry name" value="BETA-HEXOSAMINIDASE"/>
    <property type="match status" value="1"/>
</dbReference>
<comment type="similarity">
    <text evidence="2 7">Belongs to the glycosyl hydrolase 20 family.</text>
</comment>
<feature type="chain" id="PRO_5040480331" description="Beta-hexosaminidase" evidence="9">
    <location>
        <begin position="28"/>
        <end position="570"/>
    </location>
</feature>
<evidence type="ECO:0000256" key="3">
    <source>
        <dbReference type="ARBA" id="ARBA00022729"/>
    </source>
</evidence>
<dbReference type="PIRSF" id="PIRSF001093">
    <property type="entry name" value="B-hxosamndse_ab_euk"/>
    <property type="match status" value="1"/>
</dbReference>
<dbReference type="OrthoDB" id="428480at2759"/>
<evidence type="ECO:0000313" key="13">
    <source>
        <dbReference type="Proteomes" id="UP000799772"/>
    </source>
</evidence>
<dbReference type="EMBL" id="ML978123">
    <property type="protein sequence ID" value="KAF2101944.1"/>
    <property type="molecule type" value="Genomic_DNA"/>
</dbReference>
<accession>A0A9P4IM52</accession>
<keyword evidence="13" id="KW-1185">Reference proteome</keyword>
<keyword evidence="5" id="KW-0325">Glycoprotein</keyword>
<dbReference type="FunFam" id="3.20.20.80:FF:000063">
    <property type="entry name" value="Beta-hexosaminidase"/>
    <property type="match status" value="1"/>
</dbReference>
<comment type="caution">
    <text evidence="12">The sequence shown here is derived from an EMBL/GenBank/DDBJ whole genome shotgun (WGS) entry which is preliminary data.</text>
</comment>
<evidence type="ECO:0000256" key="5">
    <source>
        <dbReference type="ARBA" id="ARBA00023180"/>
    </source>
</evidence>
<organism evidence="12 13">
    <name type="scientific">Rhizodiscina lignyota</name>
    <dbReference type="NCBI Taxonomy" id="1504668"/>
    <lineage>
        <taxon>Eukaryota</taxon>
        <taxon>Fungi</taxon>
        <taxon>Dikarya</taxon>
        <taxon>Ascomycota</taxon>
        <taxon>Pezizomycotina</taxon>
        <taxon>Dothideomycetes</taxon>
        <taxon>Pleosporomycetidae</taxon>
        <taxon>Aulographales</taxon>
        <taxon>Rhizodiscinaceae</taxon>
        <taxon>Rhizodiscina</taxon>
    </lineage>
</organism>
<dbReference type="InterPro" id="IPR029018">
    <property type="entry name" value="Hex-like_dom2"/>
</dbReference>
<dbReference type="Pfam" id="PF00728">
    <property type="entry name" value="Glyco_hydro_20"/>
    <property type="match status" value="1"/>
</dbReference>
<evidence type="ECO:0000259" key="11">
    <source>
        <dbReference type="Pfam" id="PF14845"/>
    </source>
</evidence>
<proteinExistence type="inferred from homology"/>
<evidence type="ECO:0000313" key="12">
    <source>
        <dbReference type="EMBL" id="KAF2101944.1"/>
    </source>
</evidence>
<feature type="active site" description="Proton donor" evidence="8">
    <location>
        <position position="342"/>
    </location>
</feature>
<sequence length="570" mass="63404">MRLLLPATLCAALVSALWPLPSSYTHGDTVLWIDKNVKVNYSGVKSSGYQSGGAPQGSQIIQAAIQRTHDAVFSKTFVPWKFHPRNSDYEPSTSGKKYISSIELKQTKPDPVNVTKPLDGAVDESYKLSVSESGEVICSAATSIGLVRGLTTFTQLFFKHSQGGSYTNLAPVDISDSPKFVHRGMNMDLSRNYFPVSDIKRQIDALAFNKFNRLHLHATDAQSWPLDIPSMPELAAKGAYESSLTYTASQLKELQYYGALQGVEVYVEIDMPGHTSAIWFSHPDLIAAFNVQPDWDTYCAEPPCGTLKLNDSAVPAFLEKLLDDLLPRVRPYTSYFHTGGDELNAQAYLLDDTVKSNDTDVLTPLLQKFVDRNHDQVRKMGLTPIVWEEMLLQWGLKLGSDVVVQTWQSDEAVAQTVAKGHKALVGNYEYWYLDCGQGQWLDFTPDAAAGYWPYQDYCSPRHNWRVMYDYDPLEGVPANSTHLVLGGEVHAWAEQTDPVNLDKMVWPRACAAAEVLWSGAKDAHGQNRSQVEASPRLSDMRERLVASGVGAEPIQMPFCLQNGTQCRLDH</sequence>
<evidence type="ECO:0000256" key="8">
    <source>
        <dbReference type="PIRSR" id="PIRSR001093-1"/>
    </source>
</evidence>
<dbReference type="Proteomes" id="UP000799772">
    <property type="component" value="Unassembled WGS sequence"/>
</dbReference>
<keyword evidence="6 7" id="KW-0326">Glycosidase</keyword>
<evidence type="ECO:0000256" key="6">
    <source>
        <dbReference type="ARBA" id="ARBA00023295"/>
    </source>
</evidence>
<feature type="signal peptide" evidence="9">
    <location>
        <begin position="1"/>
        <end position="27"/>
    </location>
</feature>
<dbReference type="GO" id="GO:0030203">
    <property type="term" value="P:glycosaminoglycan metabolic process"/>
    <property type="evidence" value="ECO:0007669"/>
    <property type="project" value="TreeGrafter"/>
</dbReference>
<reference evidence="12" key="1">
    <citation type="journal article" date="2020" name="Stud. Mycol.">
        <title>101 Dothideomycetes genomes: a test case for predicting lifestyles and emergence of pathogens.</title>
        <authorList>
            <person name="Haridas S."/>
            <person name="Albert R."/>
            <person name="Binder M."/>
            <person name="Bloem J."/>
            <person name="Labutti K."/>
            <person name="Salamov A."/>
            <person name="Andreopoulos B."/>
            <person name="Baker S."/>
            <person name="Barry K."/>
            <person name="Bills G."/>
            <person name="Bluhm B."/>
            <person name="Cannon C."/>
            <person name="Castanera R."/>
            <person name="Culley D."/>
            <person name="Daum C."/>
            <person name="Ezra D."/>
            <person name="Gonzalez J."/>
            <person name="Henrissat B."/>
            <person name="Kuo A."/>
            <person name="Liang C."/>
            <person name="Lipzen A."/>
            <person name="Lutzoni F."/>
            <person name="Magnuson J."/>
            <person name="Mondo S."/>
            <person name="Nolan M."/>
            <person name="Ohm R."/>
            <person name="Pangilinan J."/>
            <person name="Park H.-J."/>
            <person name="Ramirez L."/>
            <person name="Alfaro M."/>
            <person name="Sun H."/>
            <person name="Tritt A."/>
            <person name="Yoshinaga Y."/>
            <person name="Zwiers L.-H."/>
            <person name="Turgeon B."/>
            <person name="Goodwin S."/>
            <person name="Spatafora J."/>
            <person name="Crous P."/>
            <person name="Grigoriev I."/>
        </authorList>
    </citation>
    <scope>NUCLEOTIDE SEQUENCE</scope>
    <source>
        <strain evidence="12">CBS 133067</strain>
    </source>
</reference>
<comment type="catalytic activity">
    <reaction evidence="1 7">
        <text>Hydrolysis of terminal non-reducing N-acetyl-D-hexosamine residues in N-acetyl-beta-D-hexosaminides.</text>
        <dbReference type="EC" id="3.2.1.52"/>
    </reaction>
</comment>
<dbReference type="InterPro" id="IPR015883">
    <property type="entry name" value="Glyco_hydro_20_cat"/>
</dbReference>
<dbReference type="InterPro" id="IPR029019">
    <property type="entry name" value="HEX_eukaryotic_N"/>
</dbReference>
<dbReference type="EC" id="3.2.1.52" evidence="7"/>
<evidence type="ECO:0000256" key="9">
    <source>
        <dbReference type="SAM" id="SignalP"/>
    </source>
</evidence>
<dbReference type="GO" id="GO:0016231">
    <property type="term" value="F:beta-N-acetylglucosaminidase activity"/>
    <property type="evidence" value="ECO:0007669"/>
    <property type="project" value="TreeGrafter"/>
</dbReference>
<feature type="domain" description="Glycoside hydrolase family 20 catalytic" evidence="10">
    <location>
        <begin position="180"/>
        <end position="519"/>
    </location>
</feature>
<dbReference type="GO" id="GO:0005975">
    <property type="term" value="P:carbohydrate metabolic process"/>
    <property type="evidence" value="ECO:0007669"/>
    <property type="project" value="InterPro"/>
</dbReference>
<dbReference type="GO" id="GO:0016020">
    <property type="term" value="C:membrane"/>
    <property type="evidence" value="ECO:0007669"/>
    <property type="project" value="TreeGrafter"/>
</dbReference>
<gene>
    <name evidence="12" type="ORF">NA57DRAFT_73383</name>
</gene>
<protein>
    <recommendedName>
        <fullName evidence="7">Beta-hexosaminidase</fullName>
        <ecNumber evidence="7">3.2.1.52</ecNumber>
    </recommendedName>
</protein>
<dbReference type="Gene3D" id="3.20.20.80">
    <property type="entry name" value="Glycosidases"/>
    <property type="match status" value="1"/>
</dbReference>
<evidence type="ECO:0000256" key="4">
    <source>
        <dbReference type="ARBA" id="ARBA00022801"/>
    </source>
</evidence>
<evidence type="ECO:0000256" key="1">
    <source>
        <dbReference type="ARBA" id="ARBA00001231"/>
    </source>
</evidence>
<dbReference type="InterPro" id="IPR025705">
    <property type="entry name" value="Beta_hexosaminidase_sua/sub"/>
</dbReference>
<dbReference type="PANTHER" id="PTHR22600">
    <property type="entry name" value="BETA-HEXOSAMINIDASE"/>
    <property type="match status" value="1"/>
</dbReference>
<keyword evidence="3 9" id="KW-0732">Signal</keyword>
<dbReference type="AlphaFoldDB" id="A0A9P4IM52"/>
<dbReference type="CDD" id="cd06562">
    <property type="entry name" value="GH20_HexA_HexB-like"/>
    <property type="match status" value="1"/>
</dbReference>
<dbReference type="InterPro" id="IPR017853">
    <property type="entry name" value="GH"/>
</dbReference>
<keyword evidence="4 7" id="KW-0378">Hydrolase</keyword>